<protein>
    <submittedName>
        <fullName evidence="2">Uncharacterized protein</fullName>
    </submittedName>
</protein>
<dbReference type="EMBL" id="FOPP01000004">
    <property type="protein sequence ID" value="SFH06231.1"/>
    <property type="molecule type" value="Genomic_DNA"/>
</dbReference>
<reference evidence="2 3" key="1">
    <citation type="submission" date="2016-10" db="EMBL/GenBank/DDBJ databases">
        <authorList>
            <person name="de Groot N.N."/>
        </authorList>
    </citation>
    <scope>NUCLEOTIDE SEQUENCE [LARGE SCALE GENOMIC DNA]</scope>
    <source>
        <strain evidence="2 3">DSM 18684</strain>
    </source>
</reference>
<keyword evidence="3" id="KW-1185">Reference proteome</keyword>
<proteinExistence type="predicted"/>
<feature type="signal peptide" evidence="1">
    <location>
        <begin position="1"/>
        <end position="20"/>
    </location>
</feature>
<keyword evidence="1" id="KW-0732">Signal</keyword>
<organism evidence="2 3">
    <name type="scientific">Pedobacter insulae</name>
    <dbReference type="NCBI Taxonomy" id="414048"/>
    <lineage>
        <taxon>Bacteria</taxon>
        <taxon>Pseudomonadati</taxon>
        <taxon>Bacteroidota</taxon>
        <taxon>Sphingobacteriia</taxon>
        <taxon>Sphingobacteriales</taxon>
        <taxon>Sphingobacteriaceae</taxon>
        <taxon>Pedobacter</taxon>
    </lineage>
</organism>
<dbReference type="PROSITE" id="PS51257">
    <property type="entry name" value="PROKAR_LIPOPROTEIN"/>
    <property type="match status" value="1"/>
</dbReference>
<dbReference type="AlphaFoldDB" id="A0A1I2X2T6"/>
<dbReference type="Proteomes" id="UP000199666">
    <property type="component" value="Unassembled WGS sequence"/>
</dbReference>
<dbReference type="OrthoDB" id="9805123at2"/>
<dbReference type="STRING" id="414048.SAMN04489864_104377"/>
<feature type="chain" id="PRO_5011464307" evidence="1">
    <location>
        <begin position="21"/>
        <end position="86"/>
    </location>
</feature>
<dbReference type="RefSeq" id="WP_143095942.1">
    <property type="nucleotide sequence ID" value="NZ_FOPP01000004.1"/>
</dbReference>
<name>A0A1I2X2T6_9SPHI</name>
<evidence type="ECO:0000256" key="1">
    <source>
        <dbReference type="SAM" id="SignalP"/>
    </source>
</evidence>
<evidence type="ECO:0000313" key="2">
    <source>
        <dbReference type="EMBL" id="SFH06231.1"/>
    </source>
</evidence>
<gene>
    <name evidence="2" type="ORF">SAMN04489864_104377</name>
</gene>
<evidence type="ECO:0000313" key="3">
    <source>
        <dbReference type="Proteomes" id="UP000199666"/>
    </source>
</evidence>
<accession>A0A1I2X2T6</accession>
<sequence>MKILSVLAVLSLLFLGQSCTQNTNNKNSEKMSDTAKIEHYTFELSDKVTRKKVTFKNRYAVHVDLYDKIDVIPFNKLATFFKDNLK</sequence>